<feature type="compositionally biased region" description="Low complexity" evidence="1">
    <location>
        <begin position="228"/>
        <end position="239"/>
    </location>
</feature>
<comment type="caution">
    <text evidence="3">The sequence shown here is derived from an EMBL/GenBank/DDBJ whole genome shotgun (WGS) entry which is preliminary data.</text>
</comment>
<feature type="transmembrane region" description="Helical" evidence="2">
    <location>
        <begin position="280"/>
        <end position="301"/>
    </location>
</feature>
<feature type="region of interest" description="Disordered" evidence="1">
    <location>
        <begin position="343"/>
        <end position="410"/>
    </location>
</feature>
<dbReference type="AlphaFoldDB" id="A0A366IJ43"/>
<proteinExistence type="predicted"/>
<keyword evidence="2" id="KW-0472">Membrane</keyword>
<feature type="transmembrane region" description="Helical" evidence="2">
    <location>
        <begin position="307"/>
        <end position="326"/>
    </location>
</feature>
<evidence type="ECO:0000313" key="4">
    <source>
        <dbReference type="Proteomes" id="UP000253509"/>
    </source>
</evidence>
<keyword evidence="2" id="KW-1133">Transmembrane helix</keyword>
<feature type="compositionally biased region" description="Low complexity" evidence="1">
    <location>
        <begin position="377"/>
        <end position="410"/>
    </location>
</feature>
<feature type="compositionally biased region" description="Low complexity" evidence="1">
    <location>
        <begin position="495"/>
        <end position="517"/>
    </location>
</feature>
<dbReference type="EMBL" id="QNSB01000004">
    <property type="protein sequence ID" value="RBP72129.1"/>
    <property type="molecule type" value="Genomic_DNA"/>
</dbReference>
<name>A0A366IJ43_9MICO</name>
<evidence type="ECO:0000256" key="2">
    <source>
        <dbReference type="SAM" id="Phobius"/>
    </source>
</evidence>
<dbReference type="Proteomes" id="UP000253509">
    <property type="component" value="Unassembled WGS sequence"/>
</dbReference>
<feature type="compositionally biased region" description="Low complexity" evidence="1">
    <location>
        <begin position="546"/>
        <end position="610"/>
    </location>
</feature>
<gene>
    <name evidence="3" type="ORF">DFO65_10484</name>
</gene>
<protein>
    <submittedName>
        <fullName evidence="3">Uncharacterized protein</fullName>
    </submittedName>
</protein>
<feature type="region of interest" description="Disordered" evidence="1">
    <location>
        <begin position="482"/>
        <end position="639"/>
    </location>
</feature>
<keyword evidence="2" id="KW-0812">Transmembrane</keyword>
<feature type="compositionally biased region" description="Basic and acidic residues" evidence="1">
    <location>
        <begin position="520"/>
        <end position="545"/>
    </location>
</feature>
<feature type="transmembrane region" description="Helical" evidence="2">
    <location>
        <begin position="6"/>
        <end position="23"/>
    </location>
</feature>
<evidence type="ECO:0000256" key="1">
    <source>
        <dbReference type="SAM" id="MobiDB-lite"/>
    </source>
</evidence>
<reference evidence="3 4" key="1">
    <citation type="submission" date="2018-06" db="EMBL/GenBank/DDBJ databases">
        <title>Freshwater and sediment microbial communities from various areas in North America, analyzing microbe dynamics in response to fracking.</title>
        <authorList>
            <person name="Lamendella R."/>
        </authorList>
    </citation>
    <scope>NUCLEOTIDE SEQUENCE [LARGE SCALE GENOMIC DNA]</scope>
    <source>
        <strain evidence="3 4">3b_TX</strain>
    </source>
</reference>
<dbReference type="RefSeq" id="WP_113903683.1">
    <property type="nucleotide sequence ID" value="NZ_QNSB01000004.1"/>
</dbReference>
<accession>A0A366IJ43</accession>
<keyword evidence="4" id="KW-1185">Reference proteome</keyword>
<evidence type="ECO:0000313" key="3">
    <source>
        <dbReference type="EMBL" id="RBP72129.1"/>
    </source>
</evidence>
<organism evidence="3 4">
    <name type="scientific">Brevibacterium celere</name>
    <dbReference type="NCBI Taxonomy" id="225845"/>
    <lineage>
        <taxon>Bacteria</taxon>
        <taxon>Bacillati</taxon>
        <taxon>Actinomycetota</taxon>
        <taxon>Actinomycetes</taxon>
        <taxon>Micrococcales</taxon>
        <taxon>Brevibacteriaceae</taxon>
        <taxon>Brevibacterium</taxon>
    </lineage>
</organism>
<feature type="region of interest" description="Disordered" evidence="1">
    <location>
        <begin position="108"/>
        <end position="261"/>
    </location>
</feature>
<sequence length="715" mass="72787">MDTSIIVVIAIIVVFVVAVPAMIRRSATELSRVDIDRVPDQARVIDPDAQSPCRDHTARARVFHSDTTATPSVPRAVVEPLADTPQLRLSSPVPALTVIDGHVDGSRAEATAGSRSTAIGPGSEAGPQQHALPLAVGQSHRTSLVGSHEAAGANGPSNVHRLRPSTPAMADRSAPTAGPTGSGRGNRAGTGQVSASTGPGGNTGLSGRQSGDRLGEGVRPLHSTTAMPSGSTPGAGTPPRQGRSAQTSKRNFPADEDYSMTENRTTLQESLSALGTMIRGFALVLLASLLGILVTGVLAIFSVVHPALIGVFAGLSVIALIIVRTLNLRKWEIRKQLRELETTPAQRAAAGSPVAPRADARRGAAASQPERPSTSGRGATAMTSARSRSTATSAGSSAGASTSAGAGASAGARASGASATAVSRPGANSGGSVKAAQARAVIERNASAKRAREEATTGEIPIVHIRNEAAAGHTTRQVLLTGPIPVVEDRSEKPSTAADGSAAAESGTAETAGAESGRPGSDRREAARSASERREAARTAPERVEAPAATTTSTVESEAASTSGSANGTTTVSEAASTAGNSVSGASTAGAGPSVSPASEAAESPQPAVSDPFMQRLQTRDGWSPTPLPVPSYVDAPEVDHPIPAATKADMTSYEIEPRSREDIAAQFAAELGYRQELSDSARDESPLVHGRKAIRTSKAPELGAVNDVLARRRA</sequence>